<dbReference type="Proteomes" id="UP000320481">
    <property type="component" value="Unassembled WGS sequence"/>
</dbReference>
<reference evidence="1" key="1">
    <citation type="journal article" date="2019" name="Microbiol. Resour. Announc.">
        <title>Draft Genomic Sequences of Streptomyces misionensis and Streptomyces albidoflavus, bacteria applied for phytopathogen biocontrol.</title>
        <authorList>
            <person name="Pylro V."/>
            <person name="Dias A."/>
            <person name="Andreote F."/>
            <person name="Varani A."/>
            <person name="Andreote C."/>
            <person name="Bernardo E."/>
            <person name="Martins T."/>
        </authorList>
    </citation>
    <scope>NUCLEOTIDE SEQUENCE [LARGE SCALE GENOMIC DNA]</scope>
    <source>
        <strain evidence="1">66</strain>
    </source>
</reference>
<evidence type="ECO:0000313" key="1">
    <source>
        <dbReference type="EMBL" id="TWV43590.1"/>
    </source>
</evidence>
<evidence type="ECO:0000313" key="2">
    <source>
        <dbReference type="Proteomes" id="UP000320481"/>
    </source>
</evidence>
<keyword evidence="2" id="KW-1185">Reference proteome</keyword>
<sequence length="229" mass="26457">MTLNAQRFQIFDLPRTDDDILKSFDDLAFDEYIGNGNRWRRFSQYRLEHKDGAWDFERLPHRPYVTYSKFNPVAGGIRRHYQPIEIDLTDHIREACAQIPLPEDDIWQINVHQYRVIATKELQGVVVPEGVHQDGHEFVVISVYNRVGITGAELTLRAAEDKETPIFTATLPAGQAIAFDDRALWHYVTDIVPVEEDGHRDITVVSFSRWNERWYGDAFEEGAIAEGRG</sequence>
<protein>
    <submittedName>
        <fullName evidence="1">BsmA domain containing protein</fullName>
    </submittedName>
</protein>
<accession>A0A5C6JPZ8</accession>
<gene>
    <name evidence="1" type="ORF">FRZ03_18285</name>
</gene>
<dbReference type="GO" id="GO:0051213">
    <property type="term" value="F:dioxygenase activity"/>
    <property type="evidence" value="ECO:0007669"/>
    <property type="project" value="InterPro"/>
</dbReference>
<dbReference type="AlphaFoldDB" id="A0A5C6JPZ8"/>
<dbReference type="EMBL" id="VOGW01000103">
    <property type="protein sequence ID" value="TWV43590.1"/>
    <property type="molecule type" value="Genomic_DNA"/>
</dbReference>
<organism evidence="1 2">
    <name type="scientific">Streptomyces misionensis</name>
    <dbReference type="NCBI Taxonomy" id="67331"/>
    <lineage>
        <taxon>Bacteria</taxon>
        <taxon>Bacillati</taxon>
        <taxon>Actinomycetota</taxon>
        <taxon>Actinomycetes</taxon>
        <taxon>Kitasatosporales</taxon>
        <taxon>Streptomycetaceae</taxon>
        <taxon>Streptomyces</taxon>
    </lineage>
</organism>
<proteinExistence type="predicted"/>
<dbReference type="InterPro" id="IPR018724">
    <property type="entry name" value="2OG-Fe_dioxygenase"/>
</dbReference>
<comment type="caution">
    <text evidence="1">The sequence shown here is derived from an EMBL/GenBank/DDBJ whole genome shotgun (WGS) entry which is preliminary data.</text>
</comment>
<dbReference type="Gene3D" id="2.60.120.620">
    <property type="entry name" value="q2cbj1_9rhob like domain"/>
    <property type="match status" value="1"/>
</dbReference>
<dbReference type="RefSeq" id="WP_146466232.1">
    <property type="nucleotide sequence ID" value="NZ_VOGW01000103.1"/>
</dbReference>
<name>A0A5C6JPZ8_9ACTN</name>
<dbReference type="Pfam" id="PF10014">
    <property type="entry name" value="2OG-Fe_Oxy_2"/>
    <property type="match status" value="1"/>
</dbReference>